<organism evidence="3 4">
    <name type="scientific">Mugilogobius chulae</name>
    <name type="common">yellowstripe goby</name>
    <dbReference type="NCBI Taxonomy" id="88201"/>
    <lineage>
        <taxon>Eukaryota</taxon>
        <taxon>Metazoa</taxon>
        <taxon>Chordata</taxon>
        <taxon>Craniata</taxon>
        <taxon>Vertebrata</taxon>
        <taxon>Euteleostomi</taxon>
        <taxon>Actinopterygii</taxon>
        <taxon>Neopterygii</taxon>
        <taxon>Teleostei</taxon>
        <taxon>Neoteleostei</taxon>
        <taxon>Acanthomorphata</taxon>
        <taxon>Gobiaria</taxon>
        <taxon>Gobiiformes</taxon>
        <taxon>Gobioidei</taxon>
        <taxon>Gobiidae</taxon>
        <taxon>Gobionellinae</taxon>
        <taxon>Mugilogobius</taxon>
    </lineage>
</organism>
<evidence type="ECO:0000256" key="2">
    <source>
        <dbReference type="SAM" id="MobiDB-lite"/>
    </source>
</evidence>
<dbReference type="InterPro" id="IPR004931">
    <property type="entry name" value="Pro/parathymosin"/>
</dbReference>
<dbReference type="Pfam" id="PF03247">
    <property type="entry name" value="Prothymosin"/>
    <property type="match status" value="1"/>
</dbReference>
<feature type="compositionally biased region" description="Basic residues" evidence="2">
    <location>
        <begin position="65"/>
        <end position="75"/>
    </location>
</feature>
<sequence length="235" mass="26342">MCRLLLSSQQAAAAYVARSSPLPLGPFSFSLFSGTTHARTTIPTVPRGHIKVSDYSAFWLEKKSKGRGGGRRRRRGAAEAPTMHRDVNWAIRAGNIPHGFSSSSAASPQDLKEKKLVEDKENGKDAATNGKENEENGEPDVDDEEEEEVDEEDEEDDGDGEEEDEEDDDDEEGGTKRPADDDDDDDEDDVETKKQKPTTTIDAFDPAHFLLNHFLNLSPLTFLRRSHRWRGWRTR</sequence>
<dbReference type="Proteomes" id="UP001460270">
    <property type="component" value="Unassembled WGS sequence"/>
</dbReference>
<reference evidence="4" key="1">
    <citation type="submission" date="2024-04" db="EMBL/GenBank/DDBJ databases">
        <title>Salinicola lusitanus LLJ914,a marine bacterium isolated from the Okinawa Trough.</title>
        <authorList>
            <person name="Li J."/>
        </authorList>
    </citation>
    <scope>NUCLEOTIDE SEQUENCE [LARGE SCALE GENOMIC DNA]</scope>
</reference>
<feature type="region of interest" description="Disordered" evidence="2">
    <location>
        <begin position="65"/>
        <end position="200"/>
    </location>
</feature>
<dbReference type="PANTHER" id="PTHR22745">
    <property type="entry name" value="PROTHYMOSIN ALPHA"/>
    <property type="match status" value="1"/>
</dbReference>
<feature type="compositionally biased region" description="Basic and acidic residues" evidence="2">
    <location>
        <begin position="110"/>
        <end position="124"/>
    </location>
</feature>
<evidence type="ECO:0000256" key="1">
    <source>
        <dbReference type="ARBA" id="ARBA00008032"/>
    </source>
</evidence>
<comment type="caution">
    <text evidence="3">The sequence shown here is derived from an EMBL/GenBank/DDBJ whole genome shotgun (WGS) entry which is preliminary data.</text>
</comment>
<dbReference type="GO" id="GO:0045944">
    <property type="term" value="P:positive regulation of transcription by RNA polymerase II"/>
    <property type="evidence" value="ECO:0007669"/>
    <property type="project" value="TreeGrafter"/>
</dbReference>
<proteinExistence type="inferred from homology"/>
<comment type="similarity">
    <text evidence="1">Belongs to the pro/parathymosin family.</text>
</comment>
<keyword evidence="4" id="KW-1185">Reference proteome</keyword>
<feature type="compositionally biased region" description="Acidic residues" evidence="2">
    <location>
        <begin position="135"/>
        <end position="172"/>
    </location>
</feature>
<dbReference type="PANTHER" id="PTHR22745:SF13">
    <property type="entry name" value="PROTHYMOSIN ALPHA-B"/>
    <property type="match status" value="1"/>
</dbReference>
<accession>A0AAW0Q072</accession>
<dbReference type="AlphaFoldDB" id="A0AAW0Q072"/>
<dbReference type="GO" id="GO:0043066">
    <property type="term" value="P:negative regulation of apoptotic process"/>
    <property type="evidence" value="ECO:0007669"/>
    <property type="project" value="TreeGrafter"/>
</dbReference>
<name>A0AAW0Q072_9GOBI</name>
<dbReference type="GO" id="GO:0042393">
    <property type="term" value="F:histone binding"/>
    <property type="evidence" value="ECO:0007669"/>
    <property type="project" value="TreeGrafter"/>
</dbReference>
<gene>
    <name evidence="3" type="ORF">WMY93_000186</name>
</gene>
<feature type="compositionally biased region" description="Acidic residues" evidence="2">
    <location>
        <begin position="180"/>
        <end position="190"/>
    </location>
</feature>
<evidence type="ECO:0000313" key="3">
    <source>
        <dbReference type="EMBL" id="KAK7944458.1"/>
    </source>
</evidence>
<protein>
    <submittedName>
        <fullName evidence="3">Uncharacterized protein</fullName>
    </submittedName>
</protein>
<dbReference type="GO" id="GO:0005634">
    <property type="term" value="C:nucleus"/>
    <property type="evidence" value="ECO:0007669"/>
    <property type="project" value="TreeGrafter"/>
</dbReference>
<evidence type="ECO:0000313" key="4">
    <source>
        <dbReference type="Proteomes" id="UP001460270"/>
    </source>
</evidence>
<dbReference type="EMBL" id="JBBPFD010000001">
    <property type="protein sequence ID" value="KAK7944458.1"/>
    <property type="molecule type" value="Genomic_DNA"/>
</dbReference>